<comment type="caution">
    <text evidence="2">The sequence shown here is derived from an EMBL/GenBank/DDBJ whole genome shotgun (WGS) entry which is preliminary data.</text>
</comment>
<dbReference type="Proteomes" id="UP000187406">
    <property type="component" value="Unassembled WGS sequence"/>
</dbReference>
<dbReference type="EMBL" id="BDDD01001176">
    <property type="protein sequence ID" value="GAV73985.1"/>
    <property type="molecule type" value="Genomic_DNA"/>
</dbReference>
<dbReference type="OrthoDB" id="1711459at2759"/>
<dbReference type="InParanoid" id="A0A1Q3C144"/>
<reference evidence="3" key="1">
    <citation type="submission" date="2016-04" db="EMBL/GenBank/DDBJ databases">
        <title>Cephalotus genome sequencing.</title>
        <authorList>
            <person name="Fukushima K."/>
            <person name="Hasebe M."/>
            <person name="Fang X."/>
        </authorList>
    </citation>
    <scope>NUCLEOTIDE SEQUENCE [LARGE SCALE GENOMIC DNA]</scope>
    <source>
        <strain evidence="3">cv. St1</strain>
    </source>
</reference>
<keyword evidence="3" id="KW-1185">Reference proteome</keyword>
<proteinExistence type="predicted"/>
<feature type="domain" description="Tf2-1-like SH3-like" evidence="1">
    <location>
        <begin position="64"/>
        <end position="107"/>
    </location>
</feature>
<evidence type="ECO:0000259" key="1">
    <source>
        <dbReference type="Pfam" id="PF24626"/>
    </source>
</evidence>
<dbReference type="AlphaFoldDB" id="A0A1Q3C144"/>
<evidence type="ECO:0000313" key="2">
    <source>
        <dbReference type="EMBL" id="GAV73985.1"/>
    </source>
</evidence>
<dbReference type="InterPro" id="IPR056924">
    <property type="entry name" value="SH3_Tf2-1"/>
</dbReference>
<accession>A0A1Q3C144</accession>
<protein>
    <recommendedName>
        <fullName evidence="1">Tf2-1-like SH3-like domain-containing protein</fullName>
    </recommendedName>
</protein>
<gene>
    <name evidence="2" type="ORF">CFOL_v3_17468</name>
</gene>
<sequence length="108" mass="12607">MKVPRHAFDRARLPKIYGLSVAVENMDEHVHAIQTEVKKRLEATNMKYKTAADNHHRYKVIHEGAMVMIFLRTERVPIGTFNKLKPKKYGSYKILEKINNNAYVIDLL</sequence>
<organism evidence="2 3">
    <name type="scientific">Cephalotus follicularis</name>
    <name type="common">Albany pitcher plant</name>
    <dbReference type="NCBI Taxonomy" id="3775"/>
    <lineage>
        <taxon>Eukaryota</taxon>
        <taxon>Viridiplantae</taxon>
        <taxon>Streptophyta</taxon>
        <taxon>Embryophyta</taxon>
        <taxon>Tracheophyta</taxon>
        <taxon>Spermatophyta</taxon>
        <taxon>Magnoliopsida</taxon>
        <taxon>eudicotyledons</taxon>
        <taxon>Gunneridae</taxon>
        <taxon>Pentapetalae</taxon>
        <taxon>rosids</taxon>
        <taxon>fabids</taxon>
        <taxon>Oxalidales</taxon>
        <taxon>Cephalotaceae</taxon>
        <taxon>Cephalotus</taxon>
    </lineage>
</organism>
<evidence type="ECO:0000313" key="3">
    <source>
        <dbReference type="Proteomes" id="UP000187406"/>
    </source>
</evidence>
<dbReference type="Pfam" id="PF24626">
    <property type="entry name" value="SH3_Tf2-1"/>
    <property type="match status" value="1"/>
</dbReference>
<name>A0A1Q3C144_CEPFO</name>